<gene>
    <name evidence="1" type="ORF">F6464_03265</name>
</gene>
<dbReference type="OrthoDB" id="961769at2"/>
<evidence type="ECO:0000313" key="2">
    <source>
        <dbReference type="Proteomes" id="UP000490922"/>
    </source>
</evidence>
<dbReference type="AlphaFoldDB" id="A0A7J5AKN8"/>
<keyword evidence="2" id="KW-1185">Reference proteome</keyword>
<organism evidence="1 2">
    <name type="scientific">Flavobacterium luteum</name>
    <dbReference type="NCBI Taxonomy" id="2026654"/>
    <lineage>
        <taxon>Bacteria</taxon>
        <taxon>Pseudomonadati</taxon>
        <taxon>Bacteroidota</taxon>
        <taxon>Flavobacteriia</taxon>
        <taxon>Flavobacteriales</taxon>
        <taxon>Flavobacteriaceae</taxon>
        <taxon>Flavobacterium</taxon>
    </lineage>
</organism>
<name>A0A7J5AKN8_9FLAO</name>
<dbReference type="PANTHER" id="PTHR34585:SF22">
    <property type="entry name" value="HELIX-TURN-HELIX DOMAIN-CONTAINING PROTEIN"/>
    <property type="match status" value="1"/>
</dbReference>
<dbReference type="EMBL" id="WAEM01000001">
    <property type="protein sequence ID" value="KAB1158115.1"/>
    <property type="molecule type" value="Genomic_DNA"/>
</dbReference>
<dbReference type="Proteomes" id="UP000490922">
    <property type="component" value="Unassembled WGS sequence"/>
</dbReference>
<comment type="caution">
    <text evidence="1">The sequence shown here is derived from an EMBL/GenBank/DDBJ whole genome shotgun (WGS) entry which is preliminary data.</text>
</comment>
<dbReference type="RefSeq" id="WP_151106307.1">
    <property type="nucleotide sequence ID" value="NZ_WAEM01000001.1"/>
</dbReference>
<accession>A0A7J5AKN8</accession>
<dbReference type="PANTHER" id="PTHR34585">
    <property type="match status" value="1"/>
</dbReference>
<protein>
    <submittedName>
        <fullName evidence="1">Helix-turn-helix domain-containing protein</fullName>
    </submittedName>
</protein>
<proteinExistence type="predicted"/>
<sequence>MEAIILSKEQYDDMVMRIEEIKKTITQNSKEPKEIFVDNQEFLKLMNISKRTGQTWRDEGIISFSQIGSKIYYKMDDITKMLNKNYKQAYKK</sequence>
<evidence type="ECO:0000313" key="1">
    <source>
        <dbReference type="EMBL" id="KAB1158115.1"/>
    </source>
</evidence>
<reference evidence="1 2" key="1">
    <citation type="submission" date="2019-09" db="EMBL/GenBank/DDBJ databases">
        <title>Flavobacterium sp. nov., isolated from glacier ice.</title>
        <authorList>
            <person name="Liu Q."/>
        </authorList>
    </citation>
    <scope>NUCLEOTIDE SEQUENCE [LARGE SCALE GENOMIC DNA]</scope>
    <source>
        <strain evidence="1 2">NBRC 112527</strain>
    </source>
</reference>